<dbReference type="KEGG" id="sfeu:IM697_04235"/>
<name>A0A7M2SMR8_9ACTN</name>
<accession>A0A7M2SMR8</accession>
<protein>
    <submittedName>
        <fullName evidence="2">Uncharacterized protein</fullName>
    </submittedName>
</protein>
<reference evidence="2 3" key="1">
    <citation type="submission" date="2020-10" db="EMBL/GenBank/DDBJ databases">
        <title>Streptomyces ferrugineus complate genome analysis.</title>
        <authorList>
            <person name="Anwar N."/>
        </authorList>
    </citation>
    <scope>NUCLEOTIDE SEQUENCE [LARGE SCALE GENOMIC DNA]</scope>
    <source>
        <strain evidence="2 3">CCTCC AA2014009</strain>
    </source>
</reference>
<organism evidence="2 3">
    <name type="scientific">Streptomyces ferrugineus</name>
    <dbReference type="NCBI Taxonomy" id="1413221"/>
    <lineage>
        <taxon>Bacteria</taxon>
        <taxon>Bacillati</taxon>
        <taxon>Actinomycetota</taxon>
        <taxon>Actinomycetes</taxon>
        <taxon>Kitasatosporales</taxon>
        <taxon>Streptomycetaceae</taxon>
        <taxon>Streptomyces</taxon>
    </lineage>
</organism>
<feature type="region of interest" description="Disordered" evidence="1">
    <location>
        <begin position="1"/>
        <end position="57"/>
    </location>
</feature>
<keyword evidence="3" id="KW-1185">Reference proteome</keyword>
<evidence type="ECO:0000313" key="3">
    <source>
        <dbReference type="Proteomes" id="UP000594205"/>
    </source>
</evidence>
<dbReference type="AlphaFoldDB" id="A0A7M2SMR8"/>
<feature type="compositionally biased region" description="Polar residues" evidence="1">
    <location>
        <begin position="1"/>
        <end position="10"/>
    </location>
</feature>
<feature type="compositionally biased region" description="Acidic residues" evidence="1">
    <location>
        <begin position="38"/>
        <end position="49"/>
    </location>
</feature>
<evidence type="ECO:0000256" key="1">
    <source>
        <dbReference type="SAM" id="MobiDB-lite"/>
    </source>
</evidence>
<dbReference type="RefSeq" id="WP_194044840.1">
    <property type="nucleotide sequence ID" value="NZ_CP063373.1"/>
</dbReference>
<gene>
    <name evidence="2" type="ORF">IM697_04235</name>
</gene>
<dbReference type="EMBL" id="CP063373">
    <property type="protein sequence ID" value="QOV37646.1"/>
    <property type="molecule type" value="Genomic_DNA"/>
</dbReference>
<sequence length="57" mass="6470">MSRYGTTRSSYGREAHPGAIVRPEPLTDTWRTSREIEAELNPEDAEQHDEDGGWITP</sequence>
<evidence type="ECO:0000313" key="2">
    <source>
        <dbReference type="EMBL" id="QOV37646.1"/>
    </source>
</evidence>
<proteinExistence type="predicted"/>
<dbReference type="Proteomes" id="UP000594205">
    <property type="component" value="Chromosome"/>
</dbReference>